<sequence length="71" mass="7485">MLGLRLLNGDPGARLQGPELRVELRLANGLDREGLERLIGRLGAAWSGSRLIADRVDSLTVAVLPPGPSGT</sequence>
<reference evidence="2" key="1">
    <citation type="journal article" date="2019" name="Int. J. Syst. Evol. Microbiol.">
        <title>The Global Catalogue of Microorganisms (GCM) 10K type strain sequencing project: providing services to taxonomists for standard genome sequencing and annotation.</title>
        <authorList>
            <consortium name="The Broad Institute Genomics Platform"/>
            <consortium name="The Broad Institute Genome Sequencing Center for Infectious Disease"/>
            <person name="Wu L."/>
            <person name="Ma J."/>
        </authorList>
    </citation>
    <scope>NUCLEOTIDE SEQUENCE [LARGE SCALE GENOMIC DNA]</scope>
    <source>
        <strain evidence="2">NBRC 108725</strain>
    </source>
</reference>
<evidence type="ECO:0000313" key="1">
    <source>
        <dbReference type="EMBL" id="BDZ47567.1"/>
    </source>
</evidence>
<organism evidence="1 2">
    <name type="scientific">Naasia aerilata</name>
    <dbReference type="NCBI Taxonomy" id="1162966"/>
    <lineage>
        <taxon>Bacteria</taxon>
        <taxon>Bacillati</taxon>
        <taxon>Actinomycetota</taxon>
        <taxon>Actinomycetes</taxon>
        <taxon>Micrococcales</taxon>
        <taxon>Microbacteriaceae</taxon>
        <taxon>Naasia</taxon>
    </lineage>
</organism>
<name>A0ABN6XUJ4_9MICO</name>
<gene>
    <name evidence="1" type="ORF">GCM10025866_34760</name>
</gene>
<evidence type="ECO:0000313" key="2">
    <source>
        <dbReference type="Proteomes" id="UP001321498"/>
    </source>
</evidence>
<keyword evidence="2" id="KW-1185">Reference proteome</keyword>
<dbReference type="EMBL" id="AP027731">
    <property type="protein sequence ID" value="BDZ47567.1"/>
    <property type="molecule type" value="Genomic_DNA"/>
</dbReference>
<accession>A0ABN6XUJ4</accession>
<dbReference type="Proteomes" id="UP001321498">
    <property type="component" value="Chromosome"/>
</dbReference>
<protein>
    <submittedName>
        <fullName evidence="1">Uncharacterized protein</fullName>
    </submittedName>
</protein>
<dbReference type="RefSeq" id="WP_286277451.1">
    <property type="nucleotide sequence ID" value="NZ_AP027731.1"/>
</dbReference>
<proteinExistence type="predicted"/>